<dbReference type="Gene3D" id="3.40.50.1110">
    <property type="entry name" value="SGNH hydrolase"/>
    <property type="match status" value="1"/>
</dbReference>
<dbReference type="SUPFAM" id="SSF52266">
    <property type="entry name" value="SGNH hydrolase"/>
    <property type="match status" value="1"/>
</dbReference>
<evidence type="ECO:0000256" key="1">
    <source>
        <dbReference type="ARBA" id="ARBA00022801"/>
    </source>
</evidence>
<dbReference type="Pfam" id="PF03629">
    <property type="entry name" value="SASA"/>
    <property type="match status" value="1"/>
</dbReference>
<protein>
    <recommendedName>
        <fullName evidence="2">Sialate O-acetylesterase domain-containing protein</fullName>
    </recommendedName>
</protein>
<keyword evidence="4" id="KW-1185">Reference proteome</keyword>
<dbReference type="GO" id="GO:0001681">
    <property type="term" value="F:sialate O-acetylesterase activity"/>
    <property type="evidence" value="ECO:0007669"/>
    <property type="project" value="InterPro"/>
</dbReference>
<dbReference type="RefSeq" id="WP_094486881.1">
    <property type="nucleotide sequence ID" value="NZ_NOXX01000209.1"/>
</dbReference>
<name>A0A255ZNH4_9FLAO</name>
<dbReference type="OrthoDB" id="9816001at2"/>
<dbReference type="EMBL" id="NOXX01000209">
    <property type="protein sequence ID" value="OYQ42942.1"/>
    <property type="molecule type" value="Genomic_DNA"/>
</dbReference>
<dbReference type="InterPro" id="IPR039329">
    <property type="entry name" value="SIAE"/>
</dbReference>
<feature type="domain" description="Sialate O-acetylesterase" evidence="2">
    <location>
        <begin position="102"/>
        <end position="345"/>
    </location>
</feature>
<gene>
    <name evidence="3" type="ORF">CHX27_11255</name>
</gene>
<proteinExistence type="predicted"/>
<sequence>MRISLGILLLLLQNMYANPRLPEIFSDGMVVQRNSNLKIWGWGTPKEPIKVTVSWSDATAETVVNSYAYWEVSIPVPDKRGSQTINIKGYSERILKDVLLGEVWLCSGQSNMEMTFDWGEMHSSEVANDKNNDIRFFTVDKVAADVPQQQIPAKWESISPETIRSKSATAYFFAKRLQAQLGNVPVGVIVSAWGGTPLEVWVPKPAVDKSDVLRNSAANLKPSDYCPHQASVVYNAMIHPIVGFPIAGVLWYQGESNVGNDTYAAMLQAFFDSWRQAWKLDFQVYVVQLAPYNYDGDVQYGTALREQQRLFCEQYAGAHLAVISDAGDAADIHPRDKKTVGERLATLALVHHYKSLDKSFNNPIIKNVRWEKKGIVLEFDSIFNFVQKTGTAVFEVADAAGNFVKAPVKVSKNTLVISCKFAPTALRYGWQDEASATIFTSQGMPLSGFSLKKS</sequence>
<reference evidence="3 4" key="1">
    <citation type="submission" date="2017-07" db="EMBL/GenBank/DDBJ databases">
        <title>Flavobacterium cyanobacteriorum sp. nov., isolated from cyanobacterial aggregates in a eutrophic lake.</title>
        <authorList>
            <person name="Cai H."/>
        </authorList>
    </citation>
    <scope>NUCLEOTIDE SEQUENCE [LARGE SCALE GENOMIC DNA]</scope>
    <source>
        <strain evidence="3 4">TH167</strain>
    </source>
</reference>
<dbReference type="InterPro" id="IPR005181">
    <property type="entry name" value="SASA"/>
</dbReference>
<dbReference type="AlphaFoldDB" id="A0A255ZNH4"/>
<keyword evidence="1" id="KW-0378">Hydrolase</keyword>
<accession>A0A255ZNH4</accession>
<dbReference type="GO" id="GO:0005975">
    <property type="term" value="P:carbohydrate metabolic process"/>
    <property type="evidence" value="ECO:0007669"/>
    <property type="project" value="TreeGrafter"/>
</dbReference>
<evidence type="ECO:0000313" key="3">
    <source>
        <dbReference type="EMBL" id="OYQ42942.1"/>
    </source>
</evidence>
<dbReference type="PANTHER" id="PTHR22901">
    <property type="entry name" value="SIALATE O-ACETYLESTERASE"/>
    <property type="match status" value="1"/>
</dbReference>
<dbReference type="Proteomes" id="UP000216035">
    <property type="component" value="Unassembled WGS sequence"/>
</dbReference>
<comment type="caution">
    <text evidence="3">The sequence shown here is derived from an EMBL/GenBank/DDBJ whole genome shotgun (WGS) entry which is preliminary data.</text>
</comment>
<organism evidence="3 4">
    <name type="scientific">Flavobacterium aurantiibacter</name>
    <dbReference type="NCBI Taxonomy" id="2023067"/>
    <lineage>
        <taxon>Bacteria</taxon>
        <taxon>Pseudomonadati</taxon>
        <taxon>Bacteroidota</taxon>
        <taxon>Flavobacteriia</taxon>
        <taxon>Flavobacteriales</taxon>
        <taxon>Flavobacteriaceae</taxon>
        <taxon>Flavobacterium</taxon>
    </lineage>
</organism>
<dbReference type="InterPro" id="IPR036514">
    <property type="entry name" value="SGNH_hydro_sf"/>
</dbReference>
<evidence type="ECO:0000313" key="4">
    <source>
        <dbReference type="Proteomes" id="UP000216035"/>
    </source>
</evidence>
<evidence type="ECO:0000259" key="2">
    <source>
        <dbReference type="Pfam" id="PF03629"/>
    </source>
</evidence>
<dbReference type="PANTHER" id="PTHR22901:SF0">
    <property type="entry name" value="SIALATE O-ACETYLESTERASE"/>
    <property type="match status" value="1"/>
</dbReference>